<keyword evidence="1" id="KW-0238">DNA-binding</keyword>
<dbReference type="InterPro" id="IPR011990">
    <property type="entry name" value="TPR-like_helical_dom_sf"/>
</dbReference>
<proteinExistence type="predicted"/>
<feature type="domain" description="HTH cro/C1-type" evidence="2">
    <location>
        <begin position="19"/>
        <end position="73"/>
    </location>
</feature>
<evidence type="ECO:0000256" key="1">
    <source>
        <dbReference type="ARBA" id="ARBA00023125"/>
    </source>
</evidence>
<accession>W0FM79</accession>
<protein>
    <submittedName>
        <fullName evidence="3">Putative transcriptional regulator</fullName>
    </submittedName>
</protein>
<dbReference type="PANTHER" id="PTHR46558:SF11">
    <property type="entry name" value="HTH-TYPE TRANSCRIPTIONAL REGULATOR XRE"/>
    <property type="match status" value="1"/>
</dbReference>
<dbReference type="GO" id="GO:0003677">
    <property type="term" value="F:DNA binding"/>
    <property type="evidence" value="ECO:0007669"/>
    <property type="project" value="UniProtKB-KW"/>
</dbReference>
<reference evidence="3" key="1">
    <citation type="journal article" date="2013" name="PLoS ONE">
        <title>Metagenomic insights into the carbohydrate-active enzymes carried by the microorganisms adhering to solid digesta in the rumen of cows.</title>
        <authorList>
            <person name="Wang L."/>
            <person name="Hatem A."/>
            <person name="Catalyurek U.V."/>
            <person name="Morrison M."/>
            <person name="Yu Z."/>
        </authorList>
    </citation>
    <scope>NUCLEOTIDE SEQUENCE</scope>
</reference>
<name>W0FM79_9BACT</name>
<dbReference type="InterPro" id="IPR001387">
    <property type="entry name" value="Cro/C1-type_HTH"/>
</dbReference>
<dbReference type="PANTHER" id="PTHR46558">
    <property type="entry name" value="TRACRIPTIONAL REGULATORY PROTEIN-RELATED-RELATED"/>
    <property type="match status" value="1"/>
</dbReference>
<evidence type="ECO:0000259" key="2">
    <source>
        <dbReference type="PROSITE" id="PS50943"/>
    </source>
</evidence>
<evidence type="ECO:0000313" key="3">
    <source>
        <dbReference type="EMBL" id="AHF23877.1"/>
    </source>
</evidence>
<dbReference type="SUPFAM" id="SSF48452">
    <property type="entry name" value="TPR-like"/>
    <property type="match status" value="1"/>
</dbReference>
<dbReference type="InterPro" id="IPR010982">
    <property type="entry name" value="Lambda_DNA-bd_dom_sf"/>
</dbReference>
<dbReference type="AlphaFoldDB" id="W0FM79"/>
<dbReference type="SMART" id="SM00530">
    <property type="entry name" value="HTH_XRE"/>
    <property type="match status" value="1"/>
</dbReference>
<organism evidence="3">
    <name type="scientific">uncultured bacterium Contig15</name>
    <dbReference type="NCBI Taxonomy" id="1393441"/>
    <lineage>
        <taxon>Bacteria</taxon>
        <taxon>environmental samples</taxon>
    </lineage>
</organism>
<dbReference type="Gene3D" id="1.25.40.10">
    <property type="entry name" value="Tetratricopeptide repeat domain"/>
    <property type="match status" value="1"/>
</dbReference>
<dbReference type="CDD" id="cd00093">
    <property type="entry name" value="HTH_XRE"/>
    <property type="match status" value="1"/>
</dbReference>
<dbReference type="EMBL" id="KC246777">
    <property type="protein sequence ID" value="AHF23877.1"/>
    <property type="molecule type" value="Genomic_DNA"/>
</dbReference>
<dbReference type="PROSITE" id="PS50943">
    <property type="entry name" value="HTH_CROC1"/>
    <property type="match status" value="1"/>
</dbReference>
<dbReference type="Gene3D" id="1.10.260.40">
    <property type="entry name" value="lambda repressor-like DNA-binding domains"/>
    <property type="match status" value="1"/>
</dbReference>
<sequence length="374" mass="42009">MQGNREEAETMETRLAENIRACRKQRNLTQEQLAEVLGVTVGAVHKWENKLSTPELAMIMEMADLFDVSVDVLLGYRMKDNGLDALLNRLLRYTQKLDPAALPEAEKALARYPYSFRIVYTCARIYLGYGGSSHDPGMLRRALELLEKARILLPQNDDPRVSDAVICGDMSVAYANLGEQDKSLELMKKHNAGNHFSSQIGSALAVFMNRPEEAVPYLSEALVEALSDLLNIALGYVFVYRSREDWVSALDMASFISEMIRGLKKGDSPGFMDKTLAEVLCVLAYTQGKAGQPESARTSLEEAARYVIRFDLTPDYTLKSMRFLEGTEFTNAFDTLGATASDSIMYLLSRLNDPAFTAQWKEISAREQDHRRKE</sequence>
<dbReference type="Pfam" id="PF01381">
    <property type="entry name" value="HTH_3"/>
    <property type="match status" value="1"/>
</dbReference>
<dbReference type="SUPFAM" id="SSF47413">
    <property type="entry name" value="lambda repressor-like DNA-binding domains"/>
    <property type="match status" value="1"/>
</dbReference>